<sequence length="82" mass="9113">MANPPENTGKNWFKYFQYQKGKDSPGNARNILLIVAALVATVTFQASVSPPGGVWQEGRRVGKAIYAADREAFFEFLTFNTL</sequence>
<reference evidence="1 2" key="1">
    <citation type="journal article" date="2021" name="Hortic Res">
        <title>High-quality reference genome and annotation aids understanding of berry development for evergreen blueberry (Vaccinium darrowii).</title>
        <authorList>
            <person name="Yu J."/>
            <person name="Hulse-Kemp A.M."/>
            <person name="Babiker E."/>
            <person name="Staton M."/>
        </authorList>
    </citation>
    <scope>NUCLEOTIDE SEQUENCE [LARGE SCALE GENOMIC DNA]</scope>
    <source>
        <strain evidence="2">cv. NJ 8807/NJ 8810</strain>
        <tissue evidence="1">Young leaf</tissue>
    </source>
</reference>
<dbReference type="EMBL" id="CM037157">
    <property type="protein sequence ID" value="KAH7848987.1"/>
    <property type="molecule type" value="Genomic_DNA"/>
</dbReference>
<accession>A0ACB7Y613</accession>
<dbReference type="Proteomes" id="UP000828048">
    <property type="component" value="Chromosome 7"/>
</dbReference>
<name>A0ACB7Y613_9ERIC</name>
<keyword evidence="2" id="KW-1185">Reference proteome</keyword>
<proteinExistence type="predicted"/>
<protein>
    <submittedName>
        <fullName evidence="1">Uncharacterized protein</fullName>
    </submittedName>
</protein>
<organism evidence="1 2">
    <name type="scientific">Vaccinium darrowii</name>
    <dbReference type="NCBI Taxonomy" id="229202"/>
    <lineage>
        <taxon>Eukaryota</taxon>
        <taxon>Viridiplantae</taxon>
        <taxon>Streptophyta</taxon>
        <taxon>Embryophyta</taxon>
        <taxon>Tracheophyta</taxon>
        <taxon>Spermatophyta</taxon>
        <taxon>Magnoliopsida</taxon>
        <taxon>eudicotyledons</taxon>
        <taxon>Gunneridae</taxon>
        <taxon>Pentapetalae</taxon>
        <taxon>asterids</taxon>
        <taxon>Ericales</taxon>
        <taxon>Ericaceae</taxon>
        <taxon>Vaccinioideae</taxon>
        <taxon>Vaccinieae</taxon>
        <taxon>Vaccinium</taxon>
    </lineage>
</organism>
<gene>
    <name evidence="1" type="ORF">Vadar_011385</name>
</gene>
<comment type="caution">
    <text evidence="1">The sequence shown here is derived from an EMBL/GenBank/DDBJ whole genome shotgun (WGS) entry which is preliminary data.</text>
</comment>
<evidence type="ECO:0000313" key="2">
    <source>
        <dbReference type="Proteomes" id="UP000828048"/>
    </source>
</evidence>
<evidence type="ECO:0000313" key="1">
    <source>
        <dbReference type="EMBL" id="KAH7848987.1"/>
    </source>
</evidence>